<evidence type="ECO:0000256" key="5">
    <source>
        <dbReference type="SAM" id="Phobius"/>
    </source>
</evidence>
<keyword evidence="7" id="KW-1185">Reference proteome</keyword>
<dbReference type="Proteomes" id="UP000289784">
    <property type="component" value="Unassembled WGS sequence"/>
</dbReference>
<keyword evidence="3 5" id="KW-1133">Transmembrane helix</keyword>
<evidence type="ECO:0000313" key="7">
    <source>
        <dbReference type="Proteomes" id="UP000289784"/>
    </source>
</evidence>
<dbReference type="PANTHER" id="PTHR35371">
    <property type="entry name" value="INNER MEMBRANE PROTEIN"/>
    <property type="match status" value="1"/>
</dbReference>
<evidence type="ECO:0000313" key="6">
    <source>
        <dbReference type="EMBL" id="RXR06458.1"/>
    </source>
</evidence>
<dbReference type="InterPro" id="IPR023352">
    <property type="entry name" value="MAPEG-like_dom_sf"/>
</dbReference>
<feature type="transmembrane region" description="Helical" evidence="5">
    <location>
        <begin position="63"/>
        <end position="80"/>
    </location>
</feature>
<dbReference type="OrthoDB" id="513661at2"/>
<keyword evidence="4 5" id="KW-0472">Membrane</keyword>
<dbReference type="SUPFAM" id="SSF161084">
    <property type="entry name" value="MAPEG domain-like"/>
    <property type="match status" value="1"/>
</dbReference>
<evidence type="ECO:0000256" key="4">
    <source>
        <dbReference type="ARBA" id="ARBA00023136"/>
    </source>
</evidence>
<organism evidence="6 7">
    <name type="scientific">Pseudoxanthomonas composti</name>
    <dbReference type="NCBI Taxonomy" id="2137479"/>
    <lineage>
        <taxon>Bacteria</taxon>
        <taxon>Pseudomonadati</taxon>
        <taxon>Pseudomonadota</taxon>
        <taxon>Gammaproteobacteria</taxon>
        <taxon>Lysobacterales</taxon>
        <taxon>Lysobacteraceae</taxon>
        <taxon>Pseudoxanthomonas</taxon>
    </lineage>
</organism>
<dbReference type="EMBL" id="SAWZ01000003">
    <property type="protein sequence ID" value="RXR06458.1"/>
    <property type="molecule type" value="Genomic_DNA"/>
</dbReference>
<dbReference type="PANTHER" id="PTHR35371:SF1">
    <property type="entry name" value="BLR7753 PROTEIN"/>
    <property type="match status" value="1"/>
</dbReference>
<dbReference type="Pfam" id="PF01124">
    <property type="entry name" value="MAPEG"/>
    <property type="match status" value="1"/>
</dbReference>
<keyword evidence="2 5" id="KW-0812">Transmembrane</keyword>
<evidence type="ECO:0000256" key="1">
    <source>
        <dbReference type="ARBA" id="ARBA00004370"/>
    </source>
</evidence>
<evidence type="ECO:0008006" key="8">
    <source>
        <dbReference type="Google" id="ProtNLM"/>
    </source>
</evidence>
<protein>
    <recommendedName>
        <fullName evidence="8">MAPEG family protein</fullName>
    </recommendedName>
</protein>
<evidence type="ECO:0000256" key="2">
    <source>
        <dbReference type="ARBA" id="ARBA00022692"/>
    </source>
</evidence>
<comment type="subcellular location">
    <subcellularLocation>
        <location evidence="1">Membrane</location>
    </subcellularLocation>
</comment>
<gene>
    <name evidence="6" type="ORF">EPA99_07370</name>
</gene>
<dbReference type="Gene3D" id="1.20.120.550">
    <property type="entry name" value="Membrane associated eicosanoid/glutathione metabolism-like domain"/>
    <property type="match status" value="1"/>
</dbReference>
<dbReference type="AlphaFoldDB" id="A0A4Q1JVZ2"/>
<dbReference type="InterPro" id="IPR001129">
    <property type="entry name" value="Membr-assoc_MAPEG"/>
</dbReference>
<proteinExistence type="predicted"/>
<name>A0A4Q1JVZ2_9GAMM</name>
<dbReference type="GO" id="GO:0016020">
    <property type="term" value="C:membrane"/>
    <property type="evidence" value="ECO:0007669"/>
    <property type="project" value="UniProtKB-SubCell"/>
</dbReference>
<comment type="caution">
    <text evidence="6">The sequence shown here is derived from an EMBL/GenBank/DDBJ whole genome shotgun (WGS) entry which is preliminary data.</text>
</comment>
<feature type="transmembrane region" description="Helical" evidence="5">
    <location>
        <begin position="101"/>
        <end position="122"/>
    </location>
</feature>
<accession>A0A4Q1JVZ2</accession>
<dbReference type="RefSeq" id="WP_129470565.1">
    <property type="nucleotide sequence ID" value="NZ_SAWZ01000003.1"/>
</dbReference>
<reference evidence="6 7" key="1">
    <citation type="submission" date="2019-01" db="EMBL/GenBank/DDBJ databases">
        <title>Pseudoxanthomonas composti sp. nov., isolated from compost.</title>
        <authorList>
            <person name="Yang G."/>
        </authorList>
    </citation>
    <scope>NUCLEOTIDE SEQUENCE [LARGE SCALE GENOMIC DNA]</scope>
    <source>
        <strain evidence="6 7">GSS15</strain>
    </source>
</reference>
<sequence>MPMELKMLGWSILLGVAHLLLAAALSTAQRGLAWNASNRDGDTPPLTGAAARAERAFRNFLETFPFFAAAALAVVALGLGDARTALAAQAYFWARVAYLPVYLIGVPYLRSAIWVVSLWGLLRLAWTLV</sequence>
<evidence type="ECO:0000256" key="3">
    <source>
        <dbReference type="ARBA" id="ARBA00022989"/>
    </source>
</evidence>